<keyword evidence="2" id="KW-0808">Transferase</keyword>
<evidence type="ECO:0000256" key="5">
    <source>
        <dbReference type="ARBA" id="ARBA00023316"/>
    </source>
</evidence>
<dbReference type="Proteomes" id="UP000298860">
    <property type="component" value="Unassembled WGS sequence"/>
</dbReference>
<comment type="pathway">
    <text evidence="1 6">Cell wall biogenesis; peptidoglycan biosynthesis.</text>
</comment>
<dbReference type="Pfam" id="PF03734">
    <property type="entry name" value="YkuD"/>
    <property type="match status" value="1"/>
</dbReference>
<evidence type="ECO:0000313" key="9">
    <source>
        <dbReference type="EMBL" id="GDY29932.1"/>
    </source>
</evidence>
<evidence type="ECO:0000256" key="2">
    <source>
        <dbReference type="ARBA" id="ARBA00022679"/>
    </source>
</evidence>
<dbReference type="GO" id="GO:0018104">
    <property type="term" value="P:peptidoglycan-protein cross-linking"/>
    <property type="evidence" value="ECO:0007669"/>
    <property type="project" value="TreeGrafter"/>
</dbReference>
<dbReference type="GO" id="GO:0071555">
    <property type="term" value="P:cell wall organization"/>
    <property type="evidence" value="ECO:0007669"/>
    <property type="project" value="UniProtKB-UniRule"/>
</dbReference>
<dbReference type="PROSITE" id="PS51257">
    <property type="entry name" value="PROKAR_LIPOPROTEIN"/>
    <property type="match status" value="1"/>
</dbReference>
<protein>
    <recommendedName>
        <fullName evidence="8">L,D-TPase catalytic domain-containing protein</fullName>
    </recommendedName>
</protein>
<evidence type="ECO:0000256" key="7">
    <source>
        <dbReference type="SAM" id="SignalP"/>
    </source>
</evidence>
<evidence type="ECO:0000256" key="3">
    <source>
        <dbReference type="ARBA" id="ARBA00022960"/>
    </source>
</evidence>
<dbReference type="GO" id="GO:0016740">
    <property type="term" value="F:transferase activity"/>
    <property type="evidence" value="ECO:0007669"/>
    <property type="project" value="UniProtKB-KW"/>
</dbReference>
<feature type="active site" description="Nucleophile" evidence="6">
    <location>
        <position position="173"/>
    </location>
</feature>
<sequence length="198" mass="19979">MRATRALVAAVAATGATLVAACNPGVAAPAHTGTVAAPAAGAVRPSSAAPAGTAAPAAPVLVQPAKAANPSPKPQARPRPAVGAPCSATARACVDLSANQAWLLKDGNVVYGPVPITSGKPGHRTPPGTYRVQWKDKDHRSSEFNNAPMPYSVFFYSGMAFHAGSLNAQSHGCIHLSTAAAKTFFNVLAVGDVVQIVP</sequence>
<keyword evidence="7" id="KW-0732">Signal</keyword>
<dbReference type="InterPro" id="IPR038063">
    <property type="entry name" value="Transpep_catalytic_dom"/>
</dbReference>
<dbReference type="GO" id="GO:0071972">
    <property type="term" value="F:peptidoglycan L,D-transpeptidase activity"/>
    <property type="evidence" value="ECO:0007669"/>
    <property type="project" value="TreeGrafter"/>
</dbReference>
<accession>A0A4D4J4C0</accession>
<organism evidence="9 10">
    <name type="scientific">Gandjariella thermophila</name>
    <dbReference type="NCBI Taxonomy" id="1931992"/>
    <lineage>
        <taxon>Bacteria</taxon>
        <taxon>Bacillati</taxon>
        <taxon>Actinomycetota</taxon>
        <taxon>Actinomycetes</taxon>
        <taxon>Pseudonocardiales</taxon>
        <taxon>Pseudonocardiaceae</taxon>
        <taxon>Gandjariella</taxon>
    </lineage>
</organism>
<feature type="signal peptide" evidence="7">
    <location>
        <begin position="1"/>
        <end position="21"/>
    </location>
</feature>
<dbReference type="RefSeq" id="WP_225978187.1">
    <property type="nucleotide sequence ID" value="NZ_BJFL01000005.1"/>
</dbReference>
<keyword evidence="3 6" id="KW-0133">Cell shape</keyword>
<gene>
    <name evidence="9" type="ORF">GTS_15650</name>
</gene>
<dbReference type="InterPro" id="IPR005490">
    <property type="entry name" value="LD_TPept_cat_dom"/>
</dbReference>
<dbReference type="InterPro" id="IPR050979">
    <property type="entry name" value="LD-transpeptidase"/>
</dbReference>
<name>A0A4D4J4C0_9PSEU</name>
<dbReference type="PROSITE" id="PS52029">
    <property type="entry name" value="LD_TPASE"/>
    <property type="match status" value="1"/>
</dbReference>
<feature type="chain" id="PRO_5038556696" description="L,D-TPase catalytic domain-containing protein" evidence="7">
    <location>
        <begin position="22"/>
        <end position="198"/>
    </location>
</feature>
<keyword evidence="4 6" id="KW-0573">Peptidoglycan synthesis</keyword>
<dbReference type="EMBL" id="BJFL01000005">
    <property type="protein sequence ID" value="GDY29932.1"/>
    <property type="molecule type" value="Genomic_DNA"/>
</dbReference>
<comment type="caution">
    <text evidence="9">The sequence shown here is derived from an EMBL/GenBank/DDBJ whole genome shotgun (WGS) entry which is preliminary data.</text>
</comment>
<dbReference type="GO" id="GO:0008360">
    <property type="term" value="P:regulation of cell shape"/>
    <property type="evidence" value="ECO:0007669"/>
    <property type="project" value="UniProtKB-UniRule"/>
</dbReference>
<evidence type="ECO:0000313" key="10">
    <source>
        <dbReference type="Proteomes" id="UP000298860"/>
    </source>
</evidence>
<dbReference type="PANTHER" id="PTHR30582:SF33">
    <property type="entry name" value="EXPORTED PROTEIN"/>
    <property type="match status" value="1"/>
</dbReference>
<dbReference type="GO" id="GO:0005576">
    <property type="term" value="C:extracellular region"/>
    <property type="evidence" value="ECO:0007669"/>
    <property type="project" value="TreeGrafter"/>
</dbReference>
<dbReference type="Gene3D" id="2.40.440.10">
    <property type="entry name" value="L,D-transpeptidase catalytic domain-like"/>
    <property type="match status" value="1"/>
</dbReference>
<dbReference type="AlphaFoldDB" id="A0A4D4J4C0"/>
<evidence type="ECO:0000256" key="4">
    <source>
        <dbReference type="ARBA" id="ARBA00022984"/>
    </source>
</evidence>
<evidence type="ECO:0000259" key="8">
    <source>
        <dbReference type="PROSITE" id="PS52029"/>
    </source>
</evidence>
<feature type="active site" description="Proton donor/acceptor" evidence="6">
    <location>
        <position position="162"/>
    </location>
</feature>
<proteinExistence type="predicted"/>
<feature type="domain" description="L,D-TPase catalytic" evidence="8">
    <location>
        <begin position="90"/>
        <end position="197"/>
    </location>
</feature>
<keyword evidence="5 6" id="KW-0961">Cell wall biogenesis/degradation</keyword>
<evidence type="ECO:0000256" key="1">
    <source>
        <dbReference type="ARBA" id="ARBA00004752"/>
    </source>
</evidence>
<dbReference type="SUPFAM" id="SSF141523">
    <property type="entry name" value="L,D-transpeptidase catalytic domain-like"/>
    <property type="match status" value="1"/>
</dbReference>
<reference evidence="10" key="1">
    <citation type="submission" date="2019-04" db="EMBL/GenBank/DDBJ databases">
        <title>Draft genome sequence of Pseudonocardiaceae bacterium SL3-2-4.</title>
        <authorList>
            <person name="Ningsih F."/>
            <person name="Yokota A."/>
            <person name="Sakai Y."/>
            <person name="Nanatani K."/>
            <person name="Yabe S."/>
            <person name="Oetari A."/>
            <person name="Sjamsuridzal W."/>
        </authorList>
    </citation>
    <scope>NUCLEOTIDE SEQUENCE [LARGE SCALE GENOMIC DNA]</scope>
    <source>
        <strain evidence="10">SL3-2-4</strain>
    </source>
</reference>
<keyword evidence="10" id="KW-1185">Reference proteome</keyword>
<dbReference type="UniPathway" id="UPA00219"/>
<dbReference type="CDD" id="cd16913">
    <property type="entry name" value="YkuD_like"/>
    <property type="match status" value="1"/>
</dbReference>
<dbReference type="PANTHER" id="PTHR30582">
    <property type="entry name" value="L,D-TRANSPEPTIDASE"/>
    <property type="match status" value="1"/>
</dbReference>
<evidence type="ECO:0000256" key="6">
    <source>
        <dbReference type="PROSITE-ProRule" id="PRU01373"/>
    </source>
</evidence>